<comment type="subcellular location">
    <subcellularLocation>
        <location evidence="1">Cell membrane</location>
        <topology evidence="1">Multi-pass membrane protein</topology>
    </subcellularLocation>
</comment>
<keyword evidence="11" id="KW-1185">Reference proteome</keyword>
<feature type="transmembrane region" description="Helical" evidence="8">
    <location>
        <begin position="186"/>
        <end position="208"/>
    </location>
</feature>
<dbReference type="Gene3D" id="1.20.1250.20">
    <property type="entry name" value="MFS general substrate transporter like domains"/>
    <property type="match status" value="1"/>
</dbReference>
<organism evidence="10 11">
    <name type="scientific">Hydromonas duriensis</name>
    <dbReference type="NCBI Taxonomy" id="1527608"/>
    <lineage>
        <taxon>Bacteria</taxon>
        <taxon>Pseudomonadati</taxon>
        <taxon>Pseudomonadota</taxon>
        <taxon>Betaproteobacteria</taxon>
        <taxon>Burkholderiales</taxon>
        <taxon>Burkholderiaceae</taxon>
        <taxon>Hydromonas</taxon>
    </lineage>
</organism>
<dbReference type="GO" id="GO:0005886">
    <property type="term" value="C:plasma membrane"/>
    <property type="evidence" value="ECO:0007669"/>
    <property type="project" value="UniProtKB-SubCell"/>
</dbReference>
<keyword evidence="5 8" id="KW-0812">Transmembrane</keyword>
<dbReference type="InterPro" id="IPR036259">
    <property type="entry name" value="MFS_trans_sf"/>
</dbReference>
<reference evidence="10 11" key="1">
    <citation type="submission" date="2019-03" db="EMBL/GenBank/DDBJ databases">
        <title>Genomic Encyclopedia of Type Strains, Phase IV (KMG-IV): sequencing the most valuable type-strain genomes for metagenomic binning, comparative biology and taxonomic classification.</title>
        <authorList>
            <person name="Goeker M."/>
        </authorList>
    </citation>
    <scope>NUCLEOTIDE SEQUENCE [LARGE SCALE GENOMIC DNA]</scope>
    <source>
        <strain evidence="10 11">DSM 102852</strain>
    </source>
</reference>
<evidence type="ECO:0000256" key="6">
    <source>
        <dbReference type="ARBA" id="ARBA00022989"/>
    </source>
</evidence>
<dbReference type="SUPFAM" id="SSF103473">
    <property type="entry name" value="MFS general substrate transporter"/>
    <property type="match status" value="1"/>
</dbReference>
<feature type="transmembrane region" description="Helical" evidence="8">
    <location>
        <begin position="383"/>
        <end position="404"/>
    </location>
</feature>
<dbReference type="InterPro" id="IPR004638">
    <property type="entry name" value="EmrB-like"/>
</dbReference>
<evidence type="ECO:0000256" key="8">
    <source>
        <dbReference type="SAM" id="Phobius"/>
    </source>
</evidence>
<keyword evidence="4" id="KW-1003">Cell membrane</keyword>
<gene>
    <name evidence="10" type="ORF">DFR44_10346</name>
</gene>
<feature type="transmembrane region" description="Helical" evidence="8">
    <location>
        <begin position="352"/>
        <end position="371"/>
    </location>
</feature>
<dbReference type="CDD" id="cd17503">
    <property type="entry name" value="MFS_LmrB_MDR_like"/>
    <property type="match status" value="1"/>
</dbReference>
<feature type="transmembrane region" description="Helical" evidence="8">
    <location>
        <begin position="98"/>
        <end position="119"/>
    </location>
</feature>
<name>A0A4V3DK34_9BURK</name>
<feature type="transmembrane region" description="Helical" evidence="8">
    <location>
        <begin position="254"/>
        <end position="273"/>
    </location>
</feature>
<dbReference type="AlphaFoldDB" id="A0A4V3DK34"/>
<keyword evidence="6 8" id="KW-1133">Transmembrane helix</keyword>
<feature type="transmembrane region" description="Helical" evidence="8">
    <location>
        <begin position="416"/>
        <end position="439"/>
    </location>
</feature>
<dbReference type="GO" id="GO:0022857">
    <property type="term" value="F:transmembrane transporter activity"/>
    <property type="evidence" value="ECO:0007669"/>
    <property type="project" value="InterPro"/>
</dbReference>
<dbReference type="PANTHER" id="PTHR42718">
    <property type="entry name" value="MAJOR FACILITATOR SUPERFAMILY MULTIDRUG TRANSPORTER MFSC"/>
    <property type="match status" value="1"/>
</dbReference>
<sequence>MSSVTTVDSIESNGTESKERVELPPLKGAALAMLTVATALATFMEVLDTTIANVAVPTIAGSMGVSANEGTSIISSYSLAAAIAVPLTGWLSRRVGEVRLLILSVTLFTLFSVLCGLATNYNMLVAFRLMQGLVSGPMVPLGQAIMMNSYPPAKRGMAMAFWAMTVVIAPVVGPVMGGYITENFSWPWIFYINVPIGAFCVYSISTLLKGRDTEVSYEPIDALGLVFLVLGVGSLQYMLEHANDLGWFQSNEVVTLSIIAVIGLTFLVVWEWYDKHPVVDVRLIKNRNFAIGTALQTIGFTVFFGNMVVMPLWLQTVMGYDSFHSGLAVSPVAMFSIFFSPVIGMNMHKVDLRYLVLTGFGLFAFGAWYSSLLTPDASMNQIMLGRFLFGLGIPFFFIPLSGIIMQGLEGEAITAAAGFSNFLRTLGGAIGTAVFVTLWSRRTTFHHARLVEDLHPGNPMYDQYMLQLTQRGLNEAQRYNALNGIVNQQAGTMATLDVLYLTAGLFVMLMFCVFLAKPVKGAVASGGH</sequence>
<dbReference type="OrthoDB" id="9807274at2"/>
<evidence type="ECO:0000256" key="3">
    <source>
        <dbReference type="ARBA" id="ARBA00022448"/>
    </source>
</evidence>
<evidence type="ECO:0000313" key="10">
    <source>
        <dbReference type="EMBL" id="TDR32533.1"/>
    </source>
</evidence>
<feature type="transmembrane region" description="Helical" evidence="8">
    <location>
        <begin position="28"/>
        <end position="47"/>
    </location>
</feature>
<comment type="caution">
    <text evidence="10">The sequence shown here is derived from an EMBL/GenBank/DDBJ whole genome shotgun (WGS) entry which is preliminary data.</text>
</comment>
<dbReference type="Gene3D" id="1.20.1720.10">
    <property type="entry name" value="Multidrug resistance protein D"/>
    <property type="match status" value="1"/>
</dbReference>
<keyword evidence="7 8" id="KW-0472">Membrane</keyword>
<feature type="transmembrane region" description="Helical" evidence="8">
    <location>
        <begin position="326"/>
        <end position="345"/>
    </location>
</feature>
<feature type="transmembrane region" description="Helical" evidence="8">
    <location>
        <begin position="220"/>
        <end position="239"/>
    </location>
</feature>
<evidence type="ECO:0000256" key="2">
    <source>
        <dbReference type="ARBA" id="ARBA00008537"/>
    </source>
</evidence>
<feature type="transmembrane region" description="Helical" evidence="8">
    <location>
        <begin position="159"/>
        <end position="180"/>
    </location>
</feature>
<dbReference type="Pfam" id="PF07690">
    <property type="entry name" value="MFS_1"/>
    <property type="match status" value="1"/>
</dbReference>
<dbReference type="InterPro" id="IPR011701">
    <property type="entry name" value="MFS"/>
</dbReference>
<dbReference type="InterPro" id="IPR020846">
    <property type="entry name" value="MFS_dom"/>
</dbReference>
<evidence type="ECO:0000256" key="5">
    <source>
        <dbReference type="ARBA" id="ARBA00022692"/>
    </source>
</evidence>
<feature type="transmembrane region" description="Helical" evidence="8">
    <location>
        <begin position="294"/>
        <end position="314"/>
    </location>
</feature>
<protein>
    <submittedName>
        <fullName evidence="10">DHA2 family multidrug resistance protein</fullName>
    </submittedName>
</protein>
<feature type="transmembrane region" description="Helical" evidence="8">
    <location>
        <begin position="73"/>
        <end position="91"/>
    </location>
</feature>
<dbReference type="NCBIfam" id="TIGR00711">
    <property type="entry name" value="efflux_EmrB"/>
    <property type="match status" value="1"/>
</dbReference>
<dbReference type="EMBL" id="SNZE01000003">
    <property type="protein sequence ID" value="TDR32533.1"/>
    <property type="molecule type" value="Genomic_DNA"/>
</dbReference>
<feature type="domain" description="Major facilitator superfamily (MFS) profile" evidence="9">
    <location>
        <begin position="34"/>
        <end position="521"/>
    </location>
</feature>
<evidence type="ECO:0000256" key="7">
    <source>
        <dbReference type="ARBA" id="ARBA00023136"/>
    </source>
</evidence>
<feature type="transmembrane region" description="Helical" evidence="8">
    <location>
        <begin position="498"/>
        <end position="516"/>
    </location>
</feature>
<evidence type="ECO:0000256" key="4">
    <source>
        <dbReference type="ARBA" id="ARBA00022475"/>
    </source>
</evidence>
<evidence type="ECO:0000256" key="1">
    <source>
        <dbReference type="ARBA" id="ARBA00004651"/>
    </source>
</evidence>
<evidence type="ECO:0000313" key="11">
    <source>
        <dbReference type="Proteomes" id="UP000294480"/>
    </source>
</evidence>
<accession>A0A4V3DK34</accession>
<evidence type="ECO:0000259" key="9">
    <source>
        <dbReference type="PROSITE" id="PS50850"/>
    </source>
</evidence>
<keyword evidence="3" id="KW-0813">Transport</keyword>
<comment type="similarity">
    <text evidence="2">Belongs to the major facilitator superfamily. EmrB family.</text>
</comment>
<dbReference type="RefSeq" id="WP_133619083.1">
    <property type="nucleotide sequence ID" value="NZ_SNZE01000003.1"/>
</dbReference>
<dbReference type="Proteomes" id="UP000294480">
    <property type="component" value="Unassembled WGS sequence"/>
</dbReference>
<dbReference type="PROSITE" id="PS50850">
    <property type="entry name" value="MFS"/>
    <property type="match status" value="1"/>
</dbReference>
<dbReference type="PANTHER" id="PTHR42718:SF9">
    <property type="entry name" value="MAJOR FACILITATOR SUPERFAMILY MULTIDRUG TRANSPORTER MFSC"/>
    <property type="match status" value="1"/>
</dbReference>
<proteinExistence type="inferred from homology"/>
<feature type="transmembrane region" description="Helical" evidence="8">
    <location>
        <begin position="125"/>
        <end position="147"/>
    </location>
</feature>